<dbReference type="Proteomes" id="UP000789759">
    <property type="component" value="Unassembled WGS sequence"/>
</dbReference>
<proteinExistence type="predicted"/>
<evidence type="ECO:0000313" key="2">
    <source>
        <dbReference type="Proteomes" id="UP000789759"/>
    </source>
</evidence>
<keyword evidence="2" id="KW-1185">Reference proteome</keyword>
<dbReference type="AlphaFoldDB" id="A0A9N8W091"/>
<sequence>MKLKDEGLGTKDFRAKALGTKGFGTKTLGTKGFGTKDLGANIREAEVLGTNGVTVFFLFGDINNDSKRRCSSTN</sequence>
<dbReference type="EMBL" id="CAJVQA010000397">
    <property type="protein sequence ID" value="CAG8472571.1"/>
    <property type="molecule type" value="Genomic_DNA"/>
</dbReference>
<organism evidence="1 2">
    <name type="scientific">Cetraspora pellucida</name>
    <dbReference type="NCBI Taxonomy" id="1433469"/>
    <lineage>
        <taxon>Eukaryota</taxon>
        <taxon>Fungi</taxon>
        <taxon>Fungi incertae sedis</taxon>
        <taxon>Mucoromycota</taxon>
        <taxon>Glomeromycotina</taxon>
        <taxon>Glomeromycetes</taxon>
        <taxon>Diversisporales</taxon>
        <taxon>Gigasporaceae</taxon>
        <taxon>Cetraspora</taxon>
    </lineage>
</organism>
<name>A0A9N8W091_9GLOM</name>
<comment type="caution">
    <text evidence="1">The sequence shown here is derived from an EMBL/GenBank/DDBJ whole genome shotgun (WGS) entry which is preliminary data.</text>
</comment>
<reference evidence="1" key="1">
    <citation type="submission" date="2021-06" db="EMBL/GenBank/DDBJ databases">
        <authorList>
            <person name="Kallberg Y."/>
            <person name="Tangrot J."/>
            <person name="Rosling A."/>
        </authorList>
    </citation>
    <scope>NUCLEOTIDE SEQUENCE</scope>
    <source>
        <strain evidence="1">FL966</strain>
    </source>
</reference>
<evidence type="ECO:0000313" key="1">
    <source>
        <dbReference type="EMBL" id="CAG8472571.1"/>
    </source>
</evidence>
<gene>
    <name evidence="1" type="ORF">CPELLU_LOCUS1142</name>
</gene>
<accession>A0A9N8W091</accession>
<protein>
    <submittedName>
        <fullName evidence="1">4987_t:CDS:1</fullName>
    </submittedName>
</protein>